<accession>A0ABN1QMY3</accession>
<protein>
    <submittedName>
        <fullName evidence="1">Uncharacterized protein</fullName>
    </submittedName>
</protein>
<comment type="caution">
    <text evidence="1">The sequence shown here is derived from an EMBL/GenBank/DDBJ whole genome shotgun (WGS) entry which is preliminary data.</text>
</comment>
<evidence type="ECO:0000313" key="1">
    <source>
        <dbReference type="EMBL" id="GAA0944997.1"/>
    </source>
</evidence>
<organism evidence="1 2">
    <name type="scientific">Pseudonocardia zijingensis</name>
    <dbReference type="NCBI Taxonomy" id="153376"/>
    <lineage>
        <taxon>Bacteria</taxon>
        <taxon>Bacillati</taxon>
        <taxon>Actinomycetota</taxon>
        <taxon>Actinomycetes</taxon>
        <taxon>Pseudonocardiales</taxon>
        <taxon>Pseudonocardiaceae</taxon>
        <taxon>Pseudonocardia</taxon>
    </lineage>
</organism>
<keyword evidence="2" id="KW-1185">Reference proteome</keyword>
<name>A0ABN1QMY3_9PSEU</name>
<gene>
    <name evidence="1" type="ORF">GCM10009559_42830</name>
</gene>
<dbReference type="EMBL" id="BAAAHP010000117">
    <property type="protein sequence ID" value="GAA0944997.1"/>
    <property type="molecule type" value="Genomic_DNA"/>
</dbReference>
<dbReference type="Proteomes" id="UP001499967">
    <property type="component" value="Unassembled WGS sequence"/>
</dbReference>
<reference evidence="1 2" key="1">
    <citation type="journal article" date="2019" name="Int. J. Syst. Evol. Microbiol.">
        <title>The Global Catalogue of Microorganisms (GCM) 10K type strain sequencing project: providing services to taxonomists for standard genome sequencing and annotation.</title>
        <authorList>
            <consortium name="The Broad Institute Genomics Platform"/>
            <consortium name="The Broad Institute Genome Sequencing Center for Infectious Disease"/>
            <person name="Wu L."/>
            <person name="Ma J."/>
        </authorList>
    </citation>
    <scope>NUCLEOTIDE SEQUENCE [LARGE SCALE GENOMIC DNA]</scope>
    <source>
        <strain evidence="1 2">JCM 11117</strain>
    </source>
</reference>
<sequence length="238" mass="24345">MVSPVVLRFASPDAVAWTPAWQPSAPAMQVAVSRAWPGACAVSVSRQSGPAHSPEDEEIDQSAGAFFTGLLVLRCSLMTSATTWPVPAAELPVTRHASAEETQVAEVRDLAGGPRELPAPFPSRGVWLPQAACVARPVQRMPAAQSRVASAIAQLDAPDTVGAPPLADEPGAVGAIGVALCEPGSVGTCVVPSATVAFAVDVPVMIGAISLAFGAVEEPELITALQVPPETRSHPPTA</sequence>
<evidence type="ECO:0000313" key="2">
    <source>
        <dbReference type="Proteomes" id="UP001499967"/>
    </source>
</evidence>
<proteinExistence type="predicted"/>